<keyword evidence="3" id="KW-1185">Reference proteome</keyword>
<accession>A0A8C0UCA7</accession>
<feature type="transmembrane region" description="Helical" evidence="1">
    <location>
        <begin position="35"/>
        <end position="56"/>
    </location>
</feature>
<keyword evidence="1" id="KW-1133">Transmembrane helix</keyword>
<keyword evidence="1" id="KW-0812">Transmembrane</keyword>
<reference evidence="2" key="1">
    <citation type="submission" date="2025-08" db="UniProtKB">
        <authorList>
            <consortium name="Ensembl"/>
        </authorList>
    </citation>
    <scope>IDENTIFICATION</scope>
</reference>
<keyword evidence="1" id="KW-0472">Membrane</keyword>
<dbReference type="Ensembl" id="ENSCCET00000010991.1">
    <property type="protein sequence ID" value="ENSCCEP00000006795.1"/>
    <property type="gene ID" value="ENSCCEG00000007237.1"/>
</dbReference>
<organism evidence="2 3">
    <name type="scientific">Cyanistes caeruleus</name>
    <name type="common">Eurasian blue tit</name>
    <name type="synonym">Parus caeruleus</name>
    <dbReference type="NCBI Taxonomy" id="156563"/>
    <lineage>
        <taxon>Eukaryota</taxon>
        <taxon>Metazoa</taxon>
        <taxon>Chordata</taxon>
        <taxon>Craniata</taxon>
        <taxon>Vertebrata</taxon>
        <taxon>Euteleostomi</taxon>
        <taxon>Archelosauria</taxon>
        <taxon>Archosauria</taxon>
        <taxon>Dinosauria</taxon>
        <taxon>Saurischia</taxon>
        <taxon>Theropoda</taxon>
        <taxon>Coelurosauria</taxon>
        <taxon>Aves</taxon>
        <taxon>Neognathae</taxon>
        <taxon>Neoaves</taxon>
        <taxon>Telluraves</taxon>
        <taxon>Australaves</taxon>
        <taxon>Passeriformes</taxon>
        <taxon>Paridae</taxon>
        <taxon>Cyanistes</taxon>
    </lineage>
</organism>
<dbReference type="Proteomes" id="UP000694410">
    <property type="component" value="Unplaced"/>
</dbReference>
<dbReference type="AlphaFoldDB" id="A0A8C0UCA7"/>
<name>A0A8C0UCA7_CYACU</name>
<evidence type="ECO:0000313" key="2">
    <source>
        <dbReference type="Ensembl" id="ENSCCEP00000006795.1"/>
    </source>
</evidence>
<proteinExistence type="predicted"/>
<protein>
    <submittedName>
        <fullName evidence="2">Uncharacterized protein</fullName>
    </submittedName>
</protein>
<reference evidence="2" key="2">
    <citation type="submission" date="2025-09" db="UniProtKB">
        <authorList>
            <consortium name="Ensembl"/>
        </authorList>
    </citation>
    <scope>IDENTIFICATION</scope>
</reference>
<evidence type="ECO:0000256" key="1">
    <source>
        <dbReference type="SAM" id="Phobius"/>
    </source>
</evidence>
<sequence>VAAMEAPLERAGGVGTFNSDFFPHFFRVFSNFFHFFPHFFAVFPIFSPFLPFFLSFSPSFFPVHIQENLEDALVQEALQTGVDLRQYSRQVELELQEVERASIQDCILKNCPQKCIKIT</sequence>
<evidence type="ECO:0000313" key="3">
    <source>
        <dbReference type="Proteomes" id="UP000694410"/>
    </source>
</evidence>